<comment type="caution">
    <text evidence="3">The sequence shown here is derived from an EMBL/GenBank/DDBJ whole genome shotgun (WGS) entry which is preliminary data.</text>
</comment>
<feature type="compositionally biased region" description="Polar residues" evidence="1">
    <location>
        <begin position="31"/>
        <end position="44"/>
    </location>
</feature>
<dbReference type="AlphaFoldDB" id="A0A9P9IJP3"/>
<evidence type="ECO:0000313" key="4">
    <source>
        <dbReference type="Proteomes" id="UP000700596"/>
    </source>
</evidence>
<organism evidence="3 4">
    <name type="scientific">Dendryphion nanum</name>
    <dbReference type="NCBI Taxonomy" id="256645"/>
    <lineage>
        <taxon>Eukaryota</taxon>
        <taxon>Fungi</taxon>
        <taxon>Dikarya</taxon>
        <taxon>Ascomycota</taxon>
        <taxon>Pezizomycotina</taxon>
        <taxon>Dothideomycetes</taxon>
        <taxon>Pleosporomycetidae</taxon>
        <taxon>Pleosporales</taxon>
        <taxon>Torulaceae</taxon>
        <taxon>Dendryphion</taxon>
    </lineage>
</organism>
<name>A0A9P9IJP3_9PLEO</name>
<sequence length="177" mass="19504">MAPPQTPSVTSNESGPRRASKTPVLSPPSNAPSDYTADDPNSVSIPKPDIDIGLSHTSFSKRQGRISWDLQDNNHVFSEPHQSGIGLHFPFLILEAKDLVVGSNMVVAQNQAAADGACALNILRDLKLATTTSMHHTFREQAKPRQILFSIVTEGPMHELWVHYQVDDAYHMTLLRI</sequence>
<evidence type="ECO:0000313" key="3">
    <source>
        <dbReference type="EMBL" id="KAH7122732.1"/>
    </source>
</evidence>
<evidence type="ECO:0000256" key="1">
    <source>
        <dbReference type="SAM" id="MobiDB-lite"/>
    </source>
</evidence>
<dbReference type="Proteomes" id="UP000700596">
    <property type="component" value="Unassembled WGS sequence"/>
</dbReference>
<dbReference type="Pfam" id="PF25545">
    <property type="entry name" value="DUF7924"/>
    <property type="match status" value="1"/>
</dbReference>
<dbReference type="InterPro" id="IPR057684">
    <property type="entry name" value="DUF7924"/>
</dbReference>
<proteinExistence type="predicted"/>
<accession>A0A9P9IJP3</accession>
<feature type="domain" description="DUF7924" evidence="2">
    <location>
        <begin position="38"/>
        <end position="169"/>
    </location>
</feature>
<dbReference type="EMBL" id="JAGMWT010000009">
    <property type="protein sequence ID" value="KAH7122732.1"/>
    <property type="molecule type" value="Genomic_DNA"/>
</dbReference>
<reference evidence="3" key="1">
    <citation type="journal article" date="2021" name="Nat. Commun.">
        <title>Genetic determinants of endophytism in the Arabidopsis root mycobiome.</title>
        <authorList>
            <person name="Mesny F."/>
            <person name="Miyauchi S."/>
            <person name="Thiergart T."/>
            <person name="Pickel B."/>
            <person name="Atanasova L."/>
            <person name="Karlsson M."/>
            <person name="Huettel B."/>
            <person name="Barry K.W."/>
            <person name="Haridas S."/>
            <person name="Chen C."/>
            <person name="Bauer D."/>
            <person name="Andreopoulos W."/>
            <person name="Pangilinan J."/>
            <person name="LaButti K."/>
            <person name="Riley R."/>
            <person name="Lipzen A."/>
            <person name="Clum A."/>
            <person name="Drula E."/>
            <person name="Henrissat B."/>
            <person name="Kohler A."/>
            <person name="Grigoriev I.V."/>
            <person name="Martin F.M."/>
            <person name="Hacquard S."/>
        </authorList>
    </citation>
    <scope>NUCLEOTIDE SEQUENCE</scope>
    <source>
        <strain evidence="3">MPI-CAGE-CH-0243</strain>
    </source>
</reference>
<gene>
    <name evidence="3" type="ORF">B0J11DRAFT_507692</name>
</gene>
<keyword evidence="4" id="KW-1185">Reference proteome</keyword>
<evidence type="ECO:0000259" key="2">
    <source>
        <dbReference type="Pfam" id="PF25545"/>
    </source>
</evidence>
<feature type="region of interest" description="Disordered" evidence="1">
    <location>
        <begin position="1"/>
        <end position="50"/>
    </location>
</feature>
<protein>
    <recommendedName>
        <fullName evidence="2">DUF7924 domain-containing protein</fullName>
    </recommendedName>
</protein>
<dbReference type="OrthoDB" id="5372703at2759"/>